<name>A0A370I6M7_9NOCA</name>
<sequence length="281" mass="30192">MGEWDFAGPADAGPMSGVAMLGFRDRGGAGLDLRVAGAPVVTVLIGFGNDALTVDNADGRQTLTGFVAGLPIKATRIRGERAECVEVRLSPLRARALLGVAPTDLGSAVLGLEDLWGSPVSSLRERLAEAASWECRFDLTKTFLAQRESPSASPDPEVIETWNRIIVSRGQGRVAALAESCGWSRKRLWARFEAQTGLTPKRFAMLVRFRSAVDGLLAGRPAAEVAAACGYTDQAHLCRDVAIFTERPPGALTAQHLPTVARYRHRAWGTFFQYGVASADR</sequence>
<comment type="caution">
    <text evidence="5">The sequence shown here is derived from an EMBL/GenBank/DDBJ whole genome shotgun (WGS) entry which is preliminary data.</text>
</comment>
<protein>
    <submittedName>
        <fullName evidence="5">Helix-turn-helix protein</fullName>
    </submittedName>
</protein>
<dbReference type="AlphaFoldDB" id="A0A370I6M7"/>
<dbReference type="Proteomes" id="UP000254869">
    <property type="component" value="Unassembled WGS sequence"/>
</dbReference>
<evidence type="ECO:0000313" key="5">
    <source>
        <dbReference type="EMBL" id="RDI66378.1"/>
    </source>
</evidence>
<keyword evidence="1" id="KW-0805">Transcription regulation</keyword>
<dbReference type="GO" id="GO:0003700">
    <property type="term" value="F:DNA-binding transcription factor activity"/>
    <property type="evidence" value="ECO:0007669"/>
    <property type="project" value="InterPro"/>
</dbReference>
<keyword evidence="3" id="KW-0804">Transcription</keyword>
<evidence type="ECO:0000256" key="2">
    <source>
        <dbReference type="ARBA" id="ARBA00023125"/>
    </source>
</evidence>
<evidence type="ECO:0000256" key="3">
    <source>
        <dbReference type="ARBA" id="ARBA00023163"/>
    </source>
</evidence>
<dbReference type="STRING" id="1210086.GCA_001613105_03927"/>
<keyword evidence="2" id="KW-0238">DNA-binding</keyword>
<dbReference type="Pfam" id="PF12833">
    <property type="entry name" value="HTH_18"/>
    <property type="match status" value="1"/>
</dbReference>
<evidence type="ECO:0000256" key="1">
    <source>
        <dbReference type="ARBA" id="ARBA00023015"/>
    </source>
</evidence>
<dbReference type="EMBL" id="QQBC01000004">
    <property type="protein sequence ID" value="RDI66378.1"/>
    <property type="molecule type" value="Genomic_DNA"/>
</dbReference>
<accession>A0A370I6M7</accession>
<keyword evidence="6" id="KW-1185">Reference proteome</keyword>
<dbReference type="PANTHER" id="PTHR46796">
    <property type="entry name" value="HTH-TYPE TRANSCRIPTIONAL ACTIVATOR RHAS-RELATED"/>
    <property type="match status" value="1"/>
</dbReference>
<reference evidence="5 6" key="1">
    <citation type="submission" date="2018-07" db="EMBL/GenBank/DDBJ databases">
        <title>Genomic Encyclopedia of Type Strains, Phase IV (KMG-IV): sequencing the most valuable type-strain genomes for metagenomic binning, comparative biology and taxonomic classification.</title>
        <authorList>
            <person name="Goeker M."/>
        </authorList>
    </citation>
    <scope>NUCLEOTIDE SEQUENCE [LARGE SCALE GENOMIC DNA]</scope>
    <source>
        <strain evidence="5 6">DSM 44290</strain>
    </source>
</reference>
<dbReference type="RefSeq" id="WP_245997716.1">
    <property type="nucleotide sequence ID" value="NZ_QQBC01000004.1"/>
</dbReference>
<proteinExistence type="predicted"/>
<evidence type="ECO:0000259" key="4">
    <source>
        <dbReference type="PROSITE" id="PS01124"/>
    </source>
</evidence>
<dbReference type="InterPro" id="IPR018060">
    <property type="entry name" value="HTH_AraC"/>
</dbReference>
<gene>
    <name evidence="5" type="ORF">DFR76_104124</name>
</gene>
<dbReference type="Gene3D" id="1.10.10.60">
    <property type="entry name" value="Homeodomain-like"/>
    <property type="match status" value="1"/>
</dbReference>
<dbReference type="InterPro" id="IPR050204">
    <property type="entry name" value="AraC_XylS_family_regulators"/>
</dbReference>
<dbReference type="PANTHER" id="PTHR46796:SF15">
    <property type="entry name" value="BLL1074 PROTEIN"/>
    <property type="match status" value="1"/>
</dbReference>
<dbReference type="SMART" id="SM00342">
    <property type="entry name" value="HTH_ARAC"/>
    <property type="match status" value="1"/>
</dbReference>
<dbReference type="PROSITE" id="PS01124">
    <property type="entry name" value="HTH_ARAC_FAMILY_2"/>
    <property type="match status" value="1"/>
</dbReference>
<organism evidence="5 6">
    <name type="scientific">Nocardia pseudobrasiliensis</name>
    <dbReference type="NCBI Taxonomy" id="45979"/>
    <lineage>
        <taxon>Bacteria</taxon>
        <taxon>Bacillati</taxon>
        <taxon>Actinomycetota</taxon>
        <taxon>Actinomycetes</taxon>
        <taxon>Mycobacteriales</taxon>
        <taxon>Nocardiaceae</taxon>
        <taxon>Nocardia</taxon>
    </lineage>
</organism>
<dbReference type="GO" id="GO:0043565">
    <property type="term" value="F:sequence-specific DNA binding"/>
    <property type="evidence" value="ECO:0007669"/>
    <property type="project" value="InterPro"/>
</dbReference>
<feature type="domain" description="HTH araC/xylS-type" evidence="4">
    <location>
        <begin position="157"/>
        <end position="255"/>
    </location>
</feature>
<evidence type="ECO:0000313" key="6">
    <source>
        <dbReference type="Proteomes" id="UP000254869"/>
    </source>
</evidence>